<feature type="region of interest" description="Disordered" evidence="1">
    <location>
        <begin position="115"/>
        <end position="144"/>
    </location>
</feature>
<dbReference type="Proteomes" id="UP000030651">
    <property type="component" value="Unassembled WGS sequence"/>
</dbReference>
<dbReference type="GeneID" id="19269302"/>
<feature type="region of interest" description="Disordered" evidence="1">
    <location>
        <begin position="1"/>
        <end position="45"/>
    </location>
</feature>
<feature type="compositionally biased region" description="Low complexity" evidence="1">
    <location>
        <begin position="391"/>
        <end position="429"/>
    </location>
</feature>
<dbReference type="HOGENOM" id="CLU_045565_0_0_1"/>
<dbReference type="GO" id="GO:0042797">
    <property type="term" value="P:tRNA transcription by RNA polymerase III"/>
    <property type="evidence" value="ECO:0007669"/>
    <property type="project" value="TreeGrafter"/>
</dbReference>
<reference evidence="3" key="1">
    <citation type="journal article" date="2015" name="BMC Genomics">
        <title>Genomic and transcriptomic analysis of the endophytic fungus Pestalotiopsis fici reveals its lifestyle and high potential for synthesis of natural products.</title>
        <authorList>
            <person name="Wang X."/>
            <person name="Zhang X."/>
            <person name="Liu L."/>
            <person name="Xiang M."/>
            <person name="Wang W."/>
            <person name="Sun X."/>
            <person name="Che Y."/>
            <person name="Guo L."/>
            <person name="Liu G."/>
            <person name="Guo L."/>
            <person name="Wang C."/>
            <person name="Yin W.B."/>
            <person name="Stadler M."/>
            <person name="Zhang X."/>
            <person name="Liu X."/>
        </authorList>
    </citation>
    <scope>NUCLEOTIDE SEQUENCE [LARGE SCALE GENOMIC DNA]</scope>
    <source>
        <strain evidence="3">W106-1 / CGMCC3.15140</strain>
    </source>
</reference>
<dbReference type="OMA" id="QHPNRTD"/>
<dbReference type="RefSeq" id="XP_007831061.1">
    <property type="nucleotide sequence ID" value="XM_007832870.1"/>
</dbReference>
<organism evidence="2 3">
    <name type="scientific">Pestalotiopsis fici (strain W106-1 / CGMCC3.15140)</name>
    <dbReference type="NCBI Taxonomy" id="1229662"/>
    <lineage>
        <taxon>Eukaryota</taxon>
        <taxon>Fungi</taxon>
        <taxon>Dikarya</taxon>
        <taxon>Ascomycota</taxon>
        <taxon>Pezizomycotina</taxon>
        <taxon>Sordariomycetes</taxon>
        <taxon>Xylariomycetidae</taxon>
        <taxon>Amphisphaeriales</taxon>
        <taxon>Sporocadaceae</taxon>
        <taxon>Pestalotiopsis</taxon>
    </lineage>
</organism>
<dbReference type="STRING" id="1229662.W3X8G9"/>
<dbReference type="OrthoDB" id="340681at2759"/>
<feature type="region of interest" description="Disordered" evidence="1">
    <location>
        <begin position="371"/>
        <end position="440"/>
    </location>
</feature>
<feature type="compositionally biased region" description="Basic and acidic residues" evidence="1">
    <location>
        <begin position="431"/>
        <end position="440"/>
    </location>
</feature>
<keyword evidence="3" id="KW-1185">Reference proteome</keyword>
<feature type="compositionally biased region" description="Basic and acidic residues" evidence="1">
    <location>
        <begin position="213"/>
        <end position="223"/>
    </location>
</feature>
<protein>
    <submittedName>
        <fullName evidence="2">Uncharacterized protein</fullName>
    </submittedName>
</protein>
<proteinExistence type="predicted"/>
<feature type="compositionally biased region" description="Basic and acidic residues" evidence="1">
    <location>
        <begin position="374"/>
        <end position="390"/>
    </location>
</feature>
<dbReference type="PANTHER" id="PTHR12069:SF0">
    <property type="entry name" value="DNA-DIRECTED RNA POLYMERASE III SUBUNIT RPC5"/>
    <property type="match status" value="1"/>
</dbReference>
<dbReference type="InterPro" id="IPR006886">
    <property type="entry name" value="RNA_pol_III_Rpc5"/>
</dbReference>
<accession>W3X8G9</accession>
<feature type="compositionally biased region" description="Pro residues" evidence="1">
    <location>
        <begin position="1"/>
        <end position="10"/>
    </location>
</feature>
<dbReference type="Pfam" id="PF04801">
    <property type="entry name" value="RPC5"/>
    <property type="match status" value="1"/>
</dbReference>
<dbReference type="eggNOG" id="KOG2354">
    <property type="taxonomic scope" value="Eukaryota"/>
</dbReference>
<dbReference type="EMBL" id="KI912111">
    <property type="protein sequence ID" value="ETS82413.1"/>
    <property type="molecule type" value="Genomic_DNA"/>
</dbReference>
<sequence length="440" mass="47336">MDVDAPPPASPAADPIDPSTSTSNNDNDDSDPIVSSYAVFSNQPPTSTRKILILQHPNKQGPTREPFQTLSEVRIKPSSGMIEVDVPLSYHDGSYDRDKGMRWGQALTRSMNQKNGGSHGLAGGFGVGVPAPRAGRPRKEEDRDTYDWTEAVRRDQVLRTQTLGGQYAGRNADFGDNECRWMVGVFKGGNLHLTPAQSEIQLRPQLHHLDAATEQDRLTRPRDGPGQGPGLAKDGSSAGGPAPAPKAITMTIKSTAGGDQPSTETMADRLRQVQMEHWQRLKYVEDDKDEAWELYQKTLIYRSPEFQQAAQDAGKGKGKALDVKLDEDEKGDLQSKAMRLQTRWSEEDYLRGVAGKDKEGVLEGYGTTALPGIKPEDVVEEGKVDADGKKTASAAAKGKGRAATGTAAAASASTGTTAAARRAPTAKAKASTKDNAMEID</sequence>
<feature type="region of interest" description="Disordered" evidence="1">
    <location>
        <begin position="213"/>
        <end position="246"/>
    </location>
</feature>
<evidence type="ECO:0000313" key="2">
    <source>
        <dbReference type="EMBL" id="ETS82413.1"/>
    </source>
</evidence>
<feature type="compositionally biased region" description="Low complexity" evidence="1">
    <location>
        <begin position="11"/>
        <end position="25"/>
    </location>
</feature>
<evidence type="ECO:0000313" key="3">
    <source>
        <dbReference type="Proteomes" id="UP000030651"/>
    </source>
</evidence>
<gene>
    <name evidence="2" type="ORF">PFICI_04289</name>
</gene>
<dbReference type="KEGG" id="pfy:PFICI_04289"/>
<dbReference type="InParanoid" id="W3X8G9"/>
<dbReference type="AlphaFoldDB" id="W3X8G9"/>
<name>W3X8G9_PESFW</name>
<dbReference type="PANTHER" id="PTHR12069">
    <property type="entry name" value="DNA-DIRECTED RNA POLYMERASES III 80 KDA POLYPEPTIDE RNA POLYMERASE III SUBUNIT 5"/>
    <property type="match status" value="1"/>
</dbReference>
<dbReference type="GO" id="GO:0005666">
    <property type="term" value="C:RNA polymerase III complex"/>
    <property type="evidence" value="ECO:0007669"/>
    <property type="project" value="TreeGrafter"/>
</dbReference>
<evidence type="ECO:0000256" key="1">
    <source>
        <dbReference type="SAM" id="MobiDB-lite"/>
    </source>
</evidence>
<feature type="compositionally biased region" description="Gly residues" evidence="1">
    <location>
        <begin position="117"/>
        <end position="127"/>
    </location>
</feature>